<dbReference type="Proteomes" id="UP000265692">
    <property type="component" value="Unassembled WGS sequence"/>
</dbReference>
<dbReference type="PANTHER" id="PTHR43431:SF1">
    <property type="entry name" value="OS08G0476300 PROTEIN"/>
    <property type="match status" value="1"/>
</dbReference>
<dbReference type="PRINTS" id="PR00081">
    <property type="entry name" value="GDHRDH"/>
</dbReference>
<dbReference type="Gene3D" id="3.40.50.720">
    <property type="entry name" value="NAD(P)-binding Rossmann-like Domain"/>
    <property type="match status" value="1"/>
</dbReference>
<protein>
    <submittedName>
        <fullName evidence="1">SDR family NAD(P)-dependent oxidoreductase</fullName>
    </submittedName>
</protein>
<dbReference type="InterPro" id="IPR036291">
    <property type="entry name" value="NAD(P)-bd_dom_sf"/>
</dbReference>
<evidence type="ECO:0000313" key="2">
    <source>
        <dbReference type="Proteomes" id="UP000265692"/>
    </source>
</evidence>
<reference evidence="1 2" key="1">
    <citation type="submission" date="2018-08" db="EMBL/GenBank/DDBJ databases">
        <title>Lysinibacillus sp. YLB-03 draft genome sequence.</title>
        <authorList>
            <person name="Yu L."/>
        </authorList>
    </citation>
    <scope>NUCLEOTIDE SEQUENCE [LARGE SCALE GENOMIC DNA]</scope>
    <source>
        <strain evidence="1 2">YLB-03</strain>
    </source>
</reference>
<dbReference type="EMBL" id="QWEI01000009">
    <property type="protein sequence ID" value="RHW34011.1"/>
    <property type="molecule type" value="Genomic_DNA"/>
</dbReference>
<dbReference type="PANTHER" id="PTHR43431">
    <property type="entry name" value="OXIDOREDUCTASE, SHORT CHAIN DEHYDROGENASE/REDUCTASE FAMILY (AFU_ORTHOLOGUE AFUA_5G14000)"/>
    <property type="match status" value="1"/>
</dbReference>
<dbReference type="RefSeq" id="WP_118877126.1">
    <property type="nucleotide sequence ID" value="NZ_QWEI01000009.1"/>
</dbReference>
<keyword evidence="2" id="KW-1185">Reference proteome</keyword>
<dbReference type="InterPro" id="IPR002347">
    <property type="entry name" value="SDR_fam"/>
</dbReference>
<comment type="caution">
    <text evidence="1">The sequence shown here is derived from an EMBL/GenBank/DDBJ whole genome shotgun (WGS) entry which is preliminary data.</text>
</comment>
<dbReference type="AlphaFoldDB" id="A0A396S4X4"/>
<sequence>MNKKLIVVIGAGPGVGNHVAKKFGVNNFRVVLVSRNQVALDQYVKKLSSEGIEAYAVEADAASPASLTEAFDQIKKNYGTTDVLVYNAAIVKGGKPTSLTAESLVSHFQVDVASALHSALQVIPEQVEQKAGTILLTGGAAALYPSADYTALSIGKAALRNLAFTLAEELKPQGIFVGTVTIAGVVAPGTHFAPDLIAEKYWELYEKREEHEIVYS</sequence>
<gene>
    <name evidence="1" type="ORF">D1B33_14520</name>
</gene>
<name>A0A396S4X4_9BACL</name>
<proteinExistence type="predicted"/>
<dbReference type="SUPFAM" id="SSF51735">
    <property type="entry name" value="NAD(P)-binding Rossmann-fold domains"/>
    <property type="match status" value="1"/>
</dbReference>
<dbReference type="OrthoDB" id="9799818at2"/>
<evidence type="ECO:0000313" key="1">
    <source>
        <dbReference type="EMBL" id="RHW34011.1"/>
    </source>
</evidence>
<dbReference type="Pfam" id="PF00106">
    <property type="entry name" value="adh_short"/>
    <property type="match status" value="1"/>
</dbReference>
<organism evidence="1 2">
    <name type="scientific">Ureibacillus yapensis</name>
    <dbReference type="NCBI Taxonomy" id="2304605"/>
    <lineage>
        <taxon>Bacteria</taxon>
        <taxon>Bacillati</taxon>
        <taxon>Bacillota</taxon>
        <taxon>Bacilli</taxon>
        <taxon>Bacillales</taxon>
        <taxon>Caryophanaceae</taxon>
        <taxon>Ureibacillus</taxon>
    </lineage>
</organism>
<accession>A0A396S4X4</accession>